<keyword evidence="5 7" id="KW-1133">Transmembrane helix</keyword>
<comment type="caution">
    <text evidence="9">The sequence shown here is derived from an EMBL/GenBank/DDBJ whole genome shotgun (WGS) entry which is preliminary data.</text>
</comment>
<feature type="transmembrane region" description="Helical" evidence="7">
    <location>
        <begin position="120"/>
        <end position="136"/>
    </location>
</feature>
<dbReference type="AlphaFoldDB" id="A0A7K3WED0"/>
<feature type="transmembrane region" description="Helical" evidence="7">
    <location>
        <begin position="349"/>
        <end position="365"/>
    </location>
</feature>
<dbReference type="Proteomes" id="UP000470470">
    <property type="component" value="Unassembled WGS sequence"/>
</dbReference>
<feature type="transmembrane region" description="Helical" evidence="7">
    <location>
        <begin position="27"/>
        <end position="50"/>
    </location>
</feature>
<feature type="domain" description="Major facilitator superfamily (MFS) profile" evidence="8">
    <location>
        <begin position="24"/>
        <end position="473"/>
    </location>
</feature>
<protein>
    <submittedName>
        <fullName evidence="9">MFS transporter</fullName>
    </submittedName>
</protein>
<dbReference type="RefSeq" id="WP_162392129.1">
    <property type="nucleotide sequence ID" value="NZ_JAABOZ010000001.1"/>
</dbReference>
<evidence type="ECO:0000256" key="5">
    <source>
        <dbReference type="ARBA" id="ARBA00022989"/>
    </source>
</evidence>
<feature type="transmembrane region" description="Helical" evidence="7">
    <location>
        <begin position="371"/>
        <end position="393"/>
    </location>
</feature>
<evidence type="ECO:0000256" key="4">
    <source>
        <dbReference type="ARBA" id="ARBA00022692"/>
    </source>
</evidence>
<organism evidence="9 10">
    <name type="scientific">Goekera deserti</name>
    <dbReference type="NCBI Taxonomy" id="2497753"/>
    <lineage>
        <taxon>Bacteria</taxon>
        <taxon>Bacillati</taxon>
        <taxon>Actinomycetota</taxon>
        <taxon>Actinomycetes</taxon>
        <taxon>Geodermatophilales</taxon>
        <taxon>Geodermatophilaceae</taxon>
        <taxon>Goekera</taxon>
    </lineage>
</organism>
<dbReference type="SUPFAM" id="SSF103473">
    <property type="entry name" value="MFS general substrate transporter"/>
    <property type="match status" value="1"/>
</dbReference>
<reference evidence="9 10" key="1">
    <citation type="submission" date="2020-02" db="EMBL/GenBank/DDBJ databases">
        <title>The whole genome sequence of CPCC 205119.</title>
        <authorList>
            <person name="Jiang Z."/>
        </authorList>
    </citation>
    <scope>NUCLEOTIDE SEQUENCE [LARGE SCALE GENOMIC DNA]</scope>
    <source>
        <strain evidence="9 10">CPCC 205119</strain>
    </source>
</reference>
<gene>
    <name evidence="9" type="ORF">G1H19_12165</name>
</gene>
<feature type="transmembrane region" description="Helical" evidence="7">
    <location>
        <begin position="148"/>
        <end position="166"/>
    </location>
</feature>
<feature type="transmembrane region" description="Helical" evidence="7">
    <location>
        <begin position="178"/>
        <end position="198"/>
    </location>
</feature>
<feature type="transmembrane region" description="Helical" evidence="7">
    <location>
        <begin position="308"/>
        <end position="328"/>
    </location>
</feature>
<dbReference type="EMBL" id="JAAGWK010000016">
    <property type="protein sequence ID" value="NEL54757.1"/>
    <property type="molecule type" value="Genomic_DNA"/>
</dbReference>
<keyword evidence="2" id="KW-0813">Transport</keyword>
<keyword evidence="6 7" id="KW-0472">Membrane</keyword>
<dbReference type="InterPro" id="IPR011701">
    <property type="entry name" value="MFS"/>
</dbReference>
<feature type="transmembrane region" description="Helical" evidence="7">
    <location>
        <begin position="62"/>
        <end position="79"/>
    </location>
</feature>
<evidence type="ECO:0000256" key="2">
    <source>
        <dbReference type="ARBA" id="ARBA00022448"/>
    </source>
</evidence>
<keyword evidence="4 7" id="KW-0812">Transmembrane</keyword>
<dbReference type="PROSITE" id="PS50850">
    <property type="entry name" value="MFS"/>
    <property type="match status" value="1"/>
</dbReference>
<keyword evidence="3" id="KW-1003">Cell membrane</keyword>
<evidence type="ECO:0000313" key="9">
    <source>
        <dbReference type="EMBL" id="NEL54757.1"/>
    </source>
</evidence>
<keyword evidence="10" id="KW-1185">Reference proteome</keyword>
<accession>A0A7K3WED0</accession>
<feature type="transmembrane region" description="Helical" evidence="7">
    <location>
        <begin position="278"/>
        <end position="302"/>
    </location>
</feature>
<feature type="transmembrane region" description="Helical" evidence="7">
    <location>
        <begin position="414"/>
        <end position="433"/>
    </location>
</feature>
<evidence type="ECO:0000259" key="8">
    <source>
        <dbReference type="PROSITE" id="PS50850"/>
    </source>
</evidence>
<dbReference type="GO" id="GO:0005886">
    <property type="term" value="C:plasma membrane"/>
    <property type="evidence" value="ECO:0007669"/>
    <property type="project" value="UniProtKB-SubCell"/>
</dbReference>
<dbReference type="GO" id="GO:0022857">
    <property type="term" value="F:transmembrane transporter activity"/>
    <property type="evidence" value="ECO:0007669"/>
    <property type="project" value="InterPro"/>
</dbReference>
<feature type="transmembrane region" description="Helical" evidence="7">
    <location>
        <begin position="240"/>
        <end position="258"/>
    </location>
</feature>
<dbReference type="CDD" id="cd17504">
    <property type="entry name" value="MFS_MMR_MDR_like"/>
    <property type="match status" value="1"/>
</dbReference>
<feature type="transmembrane region" description="Helical" evidence="7">
    <location>
        <begin position="91"/>
        <end position="114"/>
    </location>
</feature>
<evidence type="ECO:0000256" key="6">
    <source>
        <dbReference type="ARBA" id="ARBA00023136"/>
    </source>
</evidence>
<feature type="transmembrane region" description="Helical" evidence="7">
    <location>
        <begin position="205"/>
        <end position="228"/>
    </location>
</feature>
<feature type="transmembrane region" description="Helical" evidence="7">
    <location>
        <begin position="445"/>
        <end position="468"/>
    </location>
</feature>
<dbReference type="InterPro" id="IPR020846">
    <property type="entry name" value="MFS_dom"/>
</dbReference>
<comment type="subcellular location">
    <subcellularLocation>
        <location evidence="1">Cell membrane</location>
        <topology evidence="1">Multi-pass membrane protein</topology>
    </subcellularLocation>
</comment>
<evidence type="ECO:0000256" key="3">
    <source>
        <dbReference type="ARBA" id="ARBA00022475"/>
    </source>
</evidence>
<sequence length="549" mass="56161">MSTTTALRPQPETLDGSTWRGRALTPVLVYVGMLVAVVSSLGSPLIPTIASDYGVSLGDAQWTLTVTLLVGALVSPVVGRLGDGPQRRGVLLGALAVVVAGSVLAAVPGLPFAALVTGRGLQGVGLALLPLAMSIARDHLDPDRSRSTLATLSVTTVIGVGLGYPITGLIAEHLSFHAGFWLAAGLGVLAIALVAVVVPRSEHQAALPFDGAGAVLLGLGVAGLVLTISEGEEWGWTSPGLLALGAAAVLFLSVCTWFELRAAHPIVELRQMRDRTVLTANVTGALAGVGMYMLMSMVIRYVQTPTSVSYGLGASVVVSGLVLLPMSAASFSASRLATYLGRFMAPSRILPIGALLFAAALTVFATGRGSLWQICLVMAIGGLGIGCSFSVLPRLIVSTVPADATSSALALNQVLRTVGFAVGSALSATVLTAHTPAASPYPGDAGYTVGALVAIGLCLFTALVSVVLQARSPRTDGQDALLVQENMDAALAGALTAEPDEDDVDAAGRHSAGRALGRHHPDGRHRVVQRASTAGVFHVQVPDAELSLR</sequence>
<dbReference type="InterPro" id="IPR036259">
    <property type="entry name" value="MFS_trans_sf"/>
</dbReference>
<evidence type="ECO:0000256" key="7">
    <source>
        <dbReference type="SAM" id="Phobius"/>
    </source>
</evidence>
<proteinExistence type="predicted"/>
<dbReference type="PANTHER" id="PTHR42718">
    <property type="entry name" value="MAJOR FACILITATOR SUPERFAMILY MULTIDRUG TRANSPORTER MFSC"/>
    <property type="match status" value="1"/>
</dbReference>
<evidence type="ECO:0000256" key="1">
    <source>
        <dbReference type="ARBA" id="ARBA00004651"/>
    </source>
</evidence>
<dbReference type="Gene3D" id="1.20.1250.20">
    <property type="entry name" value="MFS general substrate transporter like domains"/>
    <property type="match status" value="2"/>
</dbReference>
<evidence type="ECO:0000313" key="10">
    <source>
        <dbReference type="Proteomes" id="UP000470470"/>
    </source>
</evidence>
<name>A0A7K3WED0_9ACTN</name>
<dbReference type="PANTHER" id="PTHR42718:SF46">
    <property type="entry name" value="BLR6921 PROTEIN"/>
    <property type="match status" value="1"/>
</dbReference>
<dbReference type="Pfam" id="PF07690">
    <property type="entry name" value="MFS_1"/>
    <property type="match status" value="1"/>
</dbReference>